<dbReference type="Pfam" id="PF13148">
    <property type="entry name" value="DUF3987"/>
    <property type="match status" value="1"/>
</dbReference>
<protein>
    <submittedName>
        <fullName evidence="1">YfjI family protein</fullName>
    </submittedName>
</protein>
<proteinExistence type="predicted"/>
<sequence length="480" mass="52955">MKLLDVPQHVLDLIKLSEAGPSDEWAEPEPLTQQLKPVPAMTDAMLPPPLRPWIKDVAYRMQCPVDFVATAAIAALGAVVGTGCTVRPKQLDNWTVVPNIWGAIVAQPGSKKSPAISQAHAPIAWLNHEAQQAFTSSHAQYRADAVARELEIANLKAEIKKLKPGQLVPATPGGPATRDPRQELMALLQTPLVEPKPKRYYTNNSTIEALEGILETNPRGVMVLCDELTGWINSFERSGREGERQGYLTAWNGADSHHVDRVGRGSIYIENFCVAVFGGIQPDMLEHYLYEAKSEHRNDGLIQRLQLLVYPDIETSTSLIDAIPDTKATQAALSIFKTLAGDLTALAPTTANDGTFFHFEAEHAQGRFNQWYVDLHATIANDDDSLIKEHLNKYTKLVPALALLFHLVDIADDMSLANQPIPLTTLERAIAWGDYLEVHARRVYGMATNYACWRHLNIDPPCRFNIDPGRVADSGISNCG</sequence>
<dbReference type="Proteomes" id="UP001596501">
    <property type="component" value="Unassembled WGS sequence"/>
</dbReference>
<gene>
    <name evidence="1" type="ORF">ACFQPB_23805</name>
</gene>
<organism evidence="1 2">
    <name type="scientific">Hydrogenophaga atypica</name>
    <dbReference type="NCBI Taxonomy" id="249409"/>
    <lineage>
        <taxon>Bacteria</taxon>
        <taxon>Pseudomonadati</taxon>
        <taxon>Pseudomonadota</taxon>
        <taxon>Betaproteobacteria</taxon>
        <taxon>Burkholderiales</taxon>
        <taxon>Comamonadaceae</taxon>
        <taxon>Hydrogenophaga</taxon>
    </lineage>
</organism>
<reference evidence="2" key="1">
    <citation type="journal article" date="2019" name="Int. J. Syst. Evol. Microbiol.">
        <title>The Global Catalogue of Microorganisms (GCM) 10K type strain sequencing project: providing services to taxonomists for standard genome sequencing and annotation.</title>
        <authorList>
            <consortium name="The Broad Institute Genomics Platform"/>
            <consortium name="The Broad Institute Genome Sequencing Center for Infectious Disease"/>
            <person name="Wu L."/>
            <person name="Ma J."/>
        </authorList>
    </citation>
    <scope>NUCLEOTIDE SEQUENCE [LARGE SCALE GENOMIC DNA]</scope>
    <source>
        <strain evidence="2">CGMCC 1.12371</strain>
    </source>
</reference>
<dbReference type="RefSeq" id="WP_382228898.1">
    <property type="nucleotide sequence ID" value="NZ_JBHTCA010000071.1"/>
</dbReference>
<name>A0ABW2QR51_9BURK</name>
<comment type="caution">
    <text evidence="1">The sequence shown here is derived from an EMBL/GenBank/DDBJ whole genome shotgun (WGS) entry which is preliminary data.</text>
</comment>
<dbReference type="EMBL" id="JBHTCA010000071">
    <property type="protein sequence ID" value="MFC7411880.1"/>
    <property type="molecule type" value="Genomic_DNA"/>
</dbReference>
<evidence type="ECO:0000313" key="2">
    <source>
        <dbReference type="Proteomes" id="UP001596501"/>
    </source>
</evidence>
<accession>A0ABW2QR51</accession>
<keyword evidence="2" id="KW-1185">Reference proteome</keyword>
<evidence type="ECO:0000313" key="1">
    <source>
        <dbReference type="EMBL" id="MFC7411880.1"/>
    </source>
</evidence>
<dbReference type="InterPro" id="IPR025048">
    <property type="entry name" value="DUF3987"/>
</dbReference>